<gene>
    <name evidence="2" type="ORF">UR67_C0002G0126</name>
</gene>
<keyword evidence="1" id="KW-1133">Transmembrane helix</keyword>
<dbReference type="STRING" id="1618350.UR67_C0002G0126"/>
<evidence type="ECO:0000313" key="2">
    <source>
        <dbReference type="EMBL" id="KKP70006.1"/>
    </source>
</evidence>
<comment type="caution">
    <text evidence="2">The sequence shown here is derived from an EMBL/GenBank/DDBJ whole genome shotgun (WGS) entry which is preliminary data.</text>
</comment>
<feature type="transmembrane region" description="Helical" evidence="1">
    <location>
        <begin position="58"/>
        <end position="78"/>
    </location>
</feature>
<proteinExistence type="predicted"/>
<protein>
    <recommendedName>
        <fullName evidence="4">2TM domain-containing protein</fullName>
    </recommendedName>
</protein>
<evidence type="ECO:0000313" key="3">
    <source>
        <dbReference type="Proteomes" id="UP000034581"/>
    </source>
</evidence>
<keyword evidence="1" id="KW-0472">Membrane</keyword>
<evidence type="ECO:0000256" key="1">
    <source>
        <dbReference type="SAM" id="Phobius"/>
    </source>
</evidence>
<dbReference type="AlphaFoldDB" id="A0A0G0C1N4"/>
<dbReference type="EMBL" id="LBQB01000002">
    <property type="protein sequence ID" value="KKP70006.1"/>
    <property type="molecule type" value="Genomic_DNA"/>
</dbReference>
<evidence type="ECO:0008006" key="4">
    <source>
        <dbReference type="Google" id="ProtNLM"/>
    </source>
</evidence>
<dbReference type="Proteomes" id="UP000034581">
    <property type="component" value="Unassembled WGS sequence"/>
</dbReference>
<organism evidence="2 3">
    <name type="scientific">candidate division CPR3 bacterium GW2011_GWF2_35_18</name>
    <dbReference type="NCBI Taxonomy" id="1618350"/>
    <lineage>
        <taxon>Bacteria</taxon>
        <taxon>Bacteria division CPR3</taxon>
    </lineage>
</organism>
<feature type="transmembrane region" description="Helical" evidence="1">
    <location>
        <begin position="35"/>
        <end position="52"/>
    </location>
</feature>
<reference evidence="2 3" key="1">
    <citation type="journal article" date="2015" name="Nature">
        <title>rRNA introns, odd ribosomes, and small enigmatic genomes across a large radiation of phyla.</title>
        <authorList>
            <person name="Brown C.T."/>
            <person name="Hug L.A."/>
            <person name="Thomas B.C."/>
            <person name="Sharon I."/>
            <person name="Castelle C.J."/>
            <person name="Singh A."/>
            <person name="Wilkins M.J."/>
            <person name="Williams K.H."/>
            <person name="Banfield J.F."/>
        </authorList>
    </citation>
    <scope>NUCLEOTIDE SEQUENCE [LARGE SCALE GENOMIC DNA]</scope>
</reference>
<accession>A0A0G0C1N4</accession>
<name>A0A0G0C1N4_UNCC3</name>
<keyword evidence="1" id="KW-0812">Transmembrane</keyword>
<sequence>MTDLSNLEKRIIKIEQRNQKVEIEKAWEVSFLRRILLIIFTYFSVAIYFHFINIEKPWINAIVPALGFFISTLTLPVFRRIWEKYHSKTMN</sequence>